<accession>A0A210PGM0</accession>
<dbReference type="SUPFAM" id="SSF50978">
    <property type="entry name" value="WD40 repeat-like"/>
    <property type="match status" value="1"/>
</dbReference>
<dbReference type="STRING" id="6573.A0A210PGM0"/>
<evidence type="ECO:0000259" key="5">
    <source>
        <dbReference type="PROSITE" id="PS50181"/>
    </source>
</evidence>
<dbReference type="Pfam" id="PF00646">
    <property type="entry name" value="F-box"/>
    <property type="match status" value="1"/>
</dbReference>
<dbReference type="GO" id="GO:0005634">
    <property type="term" value="C:nucleus"/>
    <property type="evidence" value="ECO:0007669"/>
    <property type="project" value="TreeGrafter"/>
</dbReference>
<comment type="caution">
    <text evidence="6">The sequence shown here is derived from an EMBL/GenBank/DDBJ whole genome shotgun (WGS) entry which is preliminary data.</text>
</comment>
<feature type="repeat" description="WD" evidence="4">
    <location>
        <begin position="285"/>
        <end position="324"/>
    </location>
</feature>
<dbReference type="CDD" id="cd00200">
    <property type="entry name" value="WD40"/>
    <property type="match status" value="1"/>
</dbReference>
<name>A0A210PGM0_MIZYE</name>
<dbReference type="InterPro" id="IPR019775">
    <property type="entry name" value="WD40_repeat_CS"/>
</dbReference>
<feature type="repeat" description="WD" evidence="4">
    <location>
        <begin position="245"/>
        <end position="276"/>
    </location>
</feature>
<protein>
    <submittedName>
        <fullName evidence="6">F-box/WD repeat-containing protein 7</fullName>
    </submittedName>
</protein>
<keyword evidence="2 4" id="KW-0853">WD repeat</keyword>
<evidence type="ECO:0000313" key="6">
    <source>
        <dbReference type="EMBL" id="OWF35654.1"/>
    </source>
</evidence>
<proteinExistence type="predicted"/>
<organism evidence="6 7">
    <name type="scientific">Mizuhopecten yessoensis</name>
    <name type="common">Japanese scallop</name>
    <name type="synonym">Patinopecten yessoensis</name>
    <dbReference type="NCBI Taxonomy" id="6573"/>
    <lineage>
        <taxon>Eukaryota</taxon>
        <taxon>Metazoa</taxon>
        <taxon>Spiralia</taxon>
        <taxon>Lophotrochozoa</taxon>
        <taxon>Mollusca</taxon>
        <taxon>Bivalvia</taxon>
        <taxon>Autobranchia</taxon>
        <taxon>Pteriomorphia</taxon>
        <taxon>Pectinida</taxon>
        <taxon>Pectinoidea</taxon>
        <taxon>Pectinidae</taxon>
        <taxon>Mizuhopecten</taxon>
    </lineage>
</organism>
<dbReference type="PANTHER" id="PTHR19849:SF0">
    <property type="entry name" value="PHOSPHOLIPASE A-2-ACTIVATING PROTEIN"/>
    <property type="match status" value="1"/>
</dbReference>
<dbReference type="PROSITE" id="PS50294">
    <property type="entry name" value="WD_REPEATS_REGION"/>
    <property type="match status" value="4"/>
</dbReference>
<dbReference type="PRINTS" id="PR00320">
    <property type="entry name" value="GPROTEINBRPT"/>
</dbReference>
<dbReference type="PROSITE" id="PS50082">
    <property type="entry name" value="WD_REPEATS_2"/>
    <property type="match status" value="6"/>
</dbReference>
<dbReference type="InterPro" id="IPR015943">
    <property type="entry name" value="WD40/YVTN_repeat-like_dom_sf"/>
</dbReference>
<evidence type="ECO:0000313" key="7">
    <source>
        <dbReference type="Proteomes" id="UP000242188"/>
    </source>
</evidence>
<dbReference type="GO" id="GO:0005737">
    <property type="term" value="C:cytoplasm"/>
    <property type="evidence" value="ECO:0007669"/>
    <property type="project" value="TreeGrafter"/>
</dbReference>
<dbReference type="InterPro" id="IPR001810">
    <property type="entry name" value="F-box_dom"/>
</dbReference>
<reference evidence="6 7" key="1">
    <citation type="journal article" date="2017" name="Nat. Ecol. Evol.">
        <title>Scallop genome provides insights into evolution of bilaterian karyotype and development.</title>
        <authorList>
            <person name="Wang S."/>
            <person name="Zhang J."/>
            <person name="Jiao W."/>
            <person name="Li J."/>
            <person name="Xun X."/>
            <person name="Sun Y."/>
            <person name="Guo X."/>
            <person name="Huan P."/>
            <person name="Dong B."/>
            <person name="Zhang L."/>
            <person name="Hu X."/>
            <person name="Sun X."/>
            <person name="Wang J."/>
            <person name="Zhao C."/>
            <person name="Wang Y."/>
            <person name="Wang D."/>
            <person name="Huang X."/>
            <person name="Wang R."/>
            <person name="Lv J."/>
            <person name="Li Y."/>
            <person name="Zhang Z."/>
            <person name="Liu B."/>
            <person name="Lu W."/>
            <person name="Hui Y."/>
            <person name="Liang J."/>
            <person name="Zhou Z."/>
            <person name="Hou R."/>
            <person name="Li X."/>
            <person name="Liu Y."/>
            <person name="Li H."/>
            <person name="Ning X."/>
            <person name="Lin Y."/>
            <person name="Zhao L."/>
            <person name="Xing Q."/>
            <person name="Dou J."/>
            <person name="Li Y."/>
            <person name="Mao J."/>
            <person name="Guo H."/>
            <person name="Dou H."/>
            <person name="Li T."/>
            <person name="Mu C."/>
            <person name="Jiang W."/>
            <person name="Fu Q."/>
            <person name="Fu X."/>
            <person name="Miao Y."/>
            <person name="Liu J."/>
            <person name="Yu Q."/>
            <person name="Li R."/>
            <person name="Liao H."/>
            <person name="Li X."/>
            <person name="Kong Y."/>
            <person name="Jiang Z."/>
            <person name="Chourrout D."/>
            <person name="Li R."/>
            <person name="Bao Z."/>
        </authorList>
    </citation>
    <scope>NUCLEOTIDE SEQUENCE [LARGE SCALE GENOMIC DNA]</scope>
    <source>
        <strain evidence="6 7">PY_sf001</strain>
    </source>
</reference>
<dbReference type="InterPro" id="IPR036047">
    <property type="entry name" value="F-box-like_dom_sf"/>
</dbReference>
<feature type="repeat" description="WD" evidence="4">
    <location>
        <begin position="364"/>
        <end position="403"/>
    </location>
</feature>
<dbReference type="InterPro" id="IPR001680">
    <property type="entry name" value="WD40_rpt"/>
</dbReference>
<dbReference type="GO" id="GO:0043130">
    <property type="term" value="F:ubiquitin binding"/>
    <property type="evidence" value="ECO:0007669"/>
    <property type="project" value="TreeGrafter"/>
</dbReference>
<feature type="domain" description="F-box" evidence="5">
    <location>
        <begin position="2"/>
        <end position="48"/>
    </location>
</feature>
<dbReference type="InterPro" id="IPR036322">
    <property type="entry name" value="WD40_repeat_dom_sf"/>
</dbReference>
<dbReference type="Proteomes" id="UP000242188">
    <property type="component" value="Unassembled WGS sequence"/>
</dbReference>
<feature type="repeat" description="WD" evidence="4">
    <location>
        <begin position="124"/>
        <end position="163"/>
    </location>
</feature>
<keyword evidence="7" id="KW-1185">Reference proteome</keyword>
<keyword evidence="1" id="KW-0963">Cytoplasm</keyword>
<keyword evidence="3" id="KW-0677">Repeat</keyword>
<dbReference type="SUPFAM" id="SSF81383">
    <property type="entry name" value="F-box domain"/>
    <property type="match status" value="1"/>
</dbReference>
<feature type="repeat" description="WD" evidence="4">
    <location>
        <begin position="204"/>
        <end position="236"/>
    </location>
</feature>
<feature type="repeat" description="WD" evidence="4">
    <location>
        <begin position="325"/>
        <end position="355"/>
    </location>
</feature>
<evidence type="ECO:0000256" key="3">
    <source>
        <dbReference type="ARBA" id="ARBA00022737"/>
    </source>
</evidence>
<dbReference type="PROSITE" id="PS00678">
    <property type="entry name" value="WD_REPEATS_1"/>
    <property type="match status" value="3"/>
</dbReference>
<evidence type="ECO:0000256" key="2">
    <source>
        <dbReference type="ARBA" id="ARBA00022574"/>
    </source>
</evidence>
<dbReference type="Pfam" id="PF00400">
    <property type="entry name" value="WD40"/>
    <property type="match status" value="6"/>
</dbReference>
<dbReference type="GO" id="GO:0010992">
    <property type="term" value="P:ubiquitin recycling"/>
    <property type="evidence" value="ECO:0007669"/>
    <property type="project" value="TreeGrafter"/>
</dbReference>
<sequence length="438" mass="48998">MMDITEQLPQELVEKIISFLNVKDIGRFSKVSVGWREAANKDPIWLHECMKNGWLRYGVKSEIIKACSLPQKETNVSLTSPVFRLFVPEDTRLSPLCKWKGIFLRVHHLSINWAKGRYTVGPILRGHKQKVSALASNGTSIVSGSDDKSLIIWDVATCTEVKTLNMHSDSITALVLRGNTAITGCADSAIRVIDIVSGQIIFTLMGHAGSVEHLGIVGNSHLISAATDKTVRVWSLPDRQLKCVFRDHTDEIECMCCHGNLVLTGSWDKTMFLWDIIKQKHIFKLEGHEEVVSCCQFDDNITVSGSADCTLRIWNTKTGECNHTLEGHDGEVYCLVYNKELIASGSQDSTIRLWSHTGKCLHVLTGHLGVVRCLHINSQRLVSGGDQKKIGIWDYRTGQLLNMVHRNPTRLHLMWVSETKLVAASPEQPGTITVMSYW</sequence>
<evidence type="ECO:0000256" key="1">
    <source>
        <dbReference type="ARBA" id="ARBA00022490"/>
    </source>
</evidence>
<dbReference type="OrthoDB" id="19711at2759"/>
<evidence type="ECO:0000256" key="4">
    <source>
        <dbReference type="PROSITE-ProRule" id="PRU00221"/>
    </source>
</evidence>
<dbReference type="GO" id="GO:0043161">
    <property type="term" value="P:proteasome-mediated ubiquitin-dependent protein catabolic process"/>
    <property type="evidence" value="ECO:0007669"/>
    <property type="project" value="TreeGrafter"/>
</dbReference>
<dbReference type="EMBL" id="NEDP02076715">
    <property type="protein sequence ID" value="OWF35654.1"/>
    <property type="molecule type" value="Genomic_DNA"/>
</dbReference>
<dbReference type="SMART" id="SM00320">
    <property type="entry name" value="WD40"/>
    <property type="match status" value="7"/>
</dbReference>
<dbReference type="InterPro" id="IPR020472">
    <property type="entry name" value="WD40_PAC1"/>
</dbReference>
<dbReference type="Gene3D" id="1.20.1280.50">
    <property type="match status" value="1"/>
</dbReference>
<dbReference type="AlphaFoldDB" id="A0A210PGM0"/>
<dbReference type="SMART" id="SM00256">
    <property type="entry name" value="FBOX"/>
    <property type="match status" value="1"/>
</dbReference>
<dbReference type="PROSITE" id="PS50181">
    <property type="entry name" value="FBOX"/>
    <property type="match status" value="1"/>
</dbReference>
<dbReference type="PANTHER" id="PTHR19849">
    <property type="entry name" value="PHOSPHOLIPASE A-2-ACTIVATING PROTEIN"/>
    <property type="match status" value="1"/>
</dbReference>
<dbReference type="Gene3D" id="2.130.10.10">
    <property type="entry name" value="YVTN repeat-like/Quinoprotein amine dehydrogenase"/>
    <property type="match status" value="2"/>
</dbReference>
<gene>
    <name evidence="6" type="ORF">KP79_PYT09742</name>
</gene>